<gene>
    <name evidence="4" type="ORF">APAL1065_LOCUS5350</name>
</gene>
<evidence type="ECO:0000256" key="1">
    <source>
        <dbReference type="ARBA" id="ARBA00038101"/>
    </source>
</evidence>
<dbReference type="AlphaFoldDB" id="A0A7S2VDB2"/>
<dbReference type="PANTHER" id="PTHR11102:SF160">
    <property type="entry name" value="ERAD-ASSOCIATED E3 UBIQUITIN-PROTEIN LIGASE COMPONENT HRD3"/>
    <property type="match status" value="1"/>
</dbReference>
<feature type="domain" description="TIR" evidence="3">
    <location>
        <begin position="680"/>
        <end position="758"/>
    </location>
</feature>
<feature type="region of interest" description="Disordered" evidence="2">
    <location>
        <begin position="1"/>
        <end position="23"/>
    </location>
</feature>
<dbReference type="Pfam" id="PF13676">
    <property type="entry name" value="TIR_2"/>
    <property type="match status" value="1"/>
</dbReference>
<dbReference type="InterPro" id="IPR050767">
    <property type="entry name" value="Sel1_AlgK"/>
</dbReference>
<dbReference type="SUPFAM" id="SSF52200">
    <property type="entry name" value="Toll/Interleukin receptor TIR domain"/>
    <property type="match status" value="1"/>
</dbReference>
<evidence type="ECO:0000256" key="2">
    <source>
        <dbReference type="SAM" id="MobiDB-lite"/>
    </source>
</evidence>
<feature type="compositionally biased region" description="Basic and acidic residues" evidence="2">
    <location>
        <begin position="548"/>
        <end position="573"/>
    </location>
</feature>
<organism evidence="4">
    <name type="scientific">Entomoneis paludosa</name>
    <dbReference type="NCBI Taxonomy" id="265537"/>
    <lineage>
        <taxon>Eukaryota</taxon>
        <taxon>Sar</taxon>
        <taxon>Stramenopiles</taxon>
        <taxon>Ochrophyta</taxon>
        <taxon>Bacillariophyta</taxon>
        <taxon>Bacillariophyceae</taxon>
        <taxon>Bacillariophycidae</taxon>
        <taxon>Entomoneidaceae</taxon>
        <taxon>Entomoneis</taxon>
    </lineage>
</organism>
<dbReference type="GO" id="GO:0007165">
    <property type="term" value="P:signal transduction"/>
    <property type="evidence" value="ECO:0007669"/>
    <property type="project" value="InterPro"/>
</dbReference>
<sequence length="883" mass="98131">MGRKNLFGGGRPTKPQQQRRDIDSAVSFFSNRSMSSISDDATSTSVVNASSSTSGVMMMNHSAGAGGNLLFPSSSSPRPNPSSKSSVQSSSSSTSSSKQAFRLLEQQAERDDAAAQWEVGVKYLYGDRFVTILSEETANTGAYVPRKQDPSAGMAWLERAAEQGHLQAQFTLAHEFFTGEERVDDQKNGGSGRTKSQPKKQQTKKTTTIPRDYPKAVHWYRQAAEQGHGGAAYNLAGCYEHGCGVLPNLTIALEWCQRAATECQHEPSIAKIPQLQRQIKTQQQENELTNTPVDPVTAAKAAEHYQVGLDAWHGHNGQPPDLRVALQWIHAAASSHHALAQCTLGDNYQRGFLWEPPHLRVAMEWFQRASRQGLVLAHGKLAVCHETLATNMTRTTAQEDPTANTDEEESSTQETRMDHLRQALALYQKTAEESSGDAATKTTALEHVARVEGLIRQQEDEHCKVPHQTENKEEENLQEIGENASPQSIMPPLKVAPSATPAFLDTGNLAVGDIPPEMSTGSMPMEPIGAAFTLQESTQVVEIPTETSNRKPGNEAGKDKAQDQDNLRMKEATRVGMASDFDKKNNEEFSRNLSPTFSSTHAESLDEAPFSPVNRNHHNDTEGWSVPEEVPQQEPPAMPKPQRIASPFRDMSWSSASTSRLPQLPPSPDEQPPISSLYDVFLIHTGKEKLSEVATMKHMLEQQKFRCFLDSETIAKPKHPQQTMECALESCRHAVAIISRAFLTKSSPCAELHYAFDRMKWLRSRKLWDSLWIVFYDLTVDDYKTVRKAHGQRLPPLYQEIQCYEFALGKAPFTNWPVLCERVIADMMRTDTEEGAKGEWKICMKLGGADGIFGFPRPNHIYSMTRHDAGCCQEGYFETTNKC</sequence>
<feature type="region of interest" description="Disordered" evidence="2">
    <location>
        <begin position="392"/>
        <end position="416"/>
    </location>
</feature>
<evidence type="ECO:0000259" key="3">
    <source>
        <dbReference type="Pfam" id="PF13676"/>
    </source>
</evidence>
<dbReference type="InterPro" id="IPR006597">
    <property type="entry name" value="Sel1-like"/>
</dbReference>
<dbReference type="SUPFAM" id="SSF81901">
    <property type="entry name" value="HCP-like"/>
    <property type="match status" value="2"/>
</dbReference>
<dbReference type="InterPro" id="IPR000157">
    <property type="entry name" value="TIR_dom"/>
</dbReference>
<dbReference type="Gene3D" id="1.25.40.10">
    <property type="entry name" value="Tetratricopeptide repeat domain"/>
    <property type="match status" value="2"/>
</dbReference>
<dbReference type="EMBL" id="HBHT01008004">
    <property type="protein sequence ID" value="CAD9951114.1"/>
    <property type="molecule type" value="Transcribed_RNA"/>
</dbReference>
<reference evidence="4" key="1">
    <citation type="submission" date="2021-01" db="EMBL/GenBank/DDBJ databases">
        <authorList>
            <person name="Corre E."/>
            <person name="Pelletier E."/>
            <person name="Niang G."/>
            <person name="Scheremetjew M."/>
            <person name="Finn R."/>
            <person name="Kale V."/>
            <person name="Holt S."/>
            <person name="Cochrane G."/>
            <person name="Meng A."/>
            <person name="Brown T."/>
            <person name="Cohen L."/>
        </authorList>
    </citation>
    <scope>NUCLEOTIDE SEQUENCE</scope>
    <source>
        <strain evidence="4">CCMP125</strain>
    </source>
</reference>
<accession>A0A7S2VDB2</accession>
<evidence type="ECO:0000313" key="4">
    <source>
        <dbReference type="EMBL" id="CAD9951114.1"/>
    </source>
</evidence>
<feature type="region of interest" description="Disordered" evidence="2">
    <location>
        <begin position="456"/>
        <end position="477"/>
    </location>
</feature>
<dbReference type="InterPro" id="IPR035897">
    <property type="entry name" value="Toll_tir_struct_dom_sf"/>
</dbReference>
<dbReference type="Gene3D" id="3.40.50.10140">
    <property type="entry name" value="Toll/interleukin-1 receptor homology (TIR) domain"/>
    <property type="match status" value="1"/>
</dbReference>
<dbReference type="SMART" id="SM00671">
    <property type="entry name" value="SEL1"/>
    <property type="match status" value="5"/>
</dbReference>
<feature type="region of interest" description="Disordered" evidence="2">
    <location>
        <begin position="67"/>
        <end position="99"/>
    </location>
</feature>
<dbReference type="Pfam" id="PF08238">
    <property type="entry name" value="Sel1"/>
    <property type="match status" value="5"/>
</dbReference>
<feature type="compositionally biased region" description="Low complexity" evidence="2">
    <location>
        <begin position="72"/>
        <end position="97"/>
    </location>
</feature>
<name>A0A7S2VDB2_9STRA</name>
<feature type="compositionally biased region" description="Polar residues" evidence="2">
    <location>
        <begin position="591"/>
        <end position="602"/>
    </location>
</feature>
<comment type="similarity">
    <text evidence="1">Belongs to the sel-1 family.</text>
</comment>
<feature type="compositionally biased region" description="Basic and acidic residues" evidence="2">
    <location>
        <begin position="580"/>
        <end position="590"/>
    </location>
</feature>
<feature type="region of interest" description="Disordered" evidence="2">
    <location>
        <begin position="181"/>
        <end position="209"/>
    </location>
</feature>
<feature type="region of interest" description="Disordered" evidence="2">
    <location>
        <begin position="544"/>
        <end position="672"/>
    </location>
</feature>
<proteinExistence type="inferred from homology"/>
<dbReference type="PANTHER" id="PTHR11102">
    <property type="entry name" value="SEL-1-LIKE PROTEIN"/>
    <property type="match status" value="1"/>
</dbReference>
<protein>
    <recommendedName>
        <fullName evidence="3">TIR domain-containing protein</fullName>
    </recommendedName>
</protein>
<feature type="compositionally biased region" description="Basic and acidic residues" evidence="2">
    <location>
        <begin position="457"/>
        <end position="475"/>
    </location>
</feature>
<dbReference type="InterPro" id="IPR011990">
    <property type="entry name" value="TPR-like_helical_dom_sf"/>
</dbReference>
<feature type="compositionally biased region" description="Polar residues" evidence="2">
    <location>
        <begin position="392"/>
        <end position="404"/>
    </location>
</feature>